<dbReference type="AlphaFoldDB" id="A0A1W2DHR2"/>
<dbReference type="OrthoDB" id="9892490at2"/>
<feature type="signal peptide" evidence="2">
    <location>
        <begin position="1"/>
        <end position="24"/>
    </location>
</feature>
<keyword evidence="4" id="KW-1185">Reference proteome</keyword>
<accession>A0A1W2DHR2</accession>
<sequence length="193" mass="20920">MKLLPNGLLLGIAALFLLAGCSGAPPEKPPDSPPATSIPAPTPRGLPTSPPPIPLPLDASRYRDRPCDLFTDEQVQALGYPPIKRPGVLPGQSYCARHDESNLDLHFSIWYRHDGTDRFAKVHRREEEWLADDAAPIAVAGQPAAKLPGTRMCKVLIGLSATESIEVVFGDPKVDFCDRAVRIAETVVRNVRG</sequence>
<keyword evidence="2" id="KW-0732">Signal</keyword>
<evidence type="ECO:0008006" key="5">
    <source>
        <dbReference type="Google" id="ProtNLM"/>
    </source>
</evidence>
<feature type="region of interest" description="Disordered" evidence="1">
    <location>
        <begin position="25"/>
        <end position="58"/>
    </location>
</feature>
<dbReference type="PROSITE" id="PS51257">
    <property type="entry name" value="PROKAR_LIPOPROTEIN"/>
    <property type="match status" value="1"/>
</dbReference>
<dbReference type="RefSeq" id="WP_084427354.1">
    <property type="nucleotide sequence ID" value="NZ_FWXV01000002.1"/>
</dbReference>
<dbReference type="InterPro" id="IPR024520">
    <property type="entry name" value="DUF3558"/>
</dbReference>
<gene>
    <name evidence="3" type="ORF">SAMN05661093_03385</name>
</gene>
<dbReference type="EMBL" id="FWXV01000002">
    <property type="protein sequence ID" value="SMC97009.1"/>
    <property type="molecule type" value="Genomic_DNA"/>
</dbReference>
<evidence type="ECO:0000256" key="2">
    <source>
        <dbReference type="SAM" id="SignalP"/>
    </source>
</evidence>
<feature type="compositionally biased region" description="Pro residues" evidence="1">
    <location>
        <begin position="40"/>
        <end position="55"/>
    </location>
</feature>
<evidence type="ECO:0000256" key="1">
    <source>
        <dbReference type="SAM" id="MobiDB-lite"/>
    </source>
</evidence>
<dbReference type="Proteomes" id="UP000192674">
    <property type="component" value="Unassembled WGS sequence"/>
</dbReference>
<evidence type="ECO:0000313" key="3">
    <source>
        <dbReference type="EMBL" id="SMC97009.1"/>
    </source>
</evidence>
<protein>
    <recommendedName>
        <fullName evidence="5">DUF3558 domain-containing protein</fullName>
    </recommendedName>
</protein>
<evidence type="ECO:0000313" key="4">
    <source>
        <dbReference type="Proteomes" id="UP000192674"/>
    </source>
</evidence>
<name>A0A1W2DHR2_KIBAR</name>
<reference evidence="3 4" key="1">
    <citation type="submission" date="2017-04" db="EMBL/GenBank/DDBJ databases">
        <authorList>
            <person name="Afonso C.L."/>
            <person name="Miller P.J."/>
            <person name="Scott M.A."/>
            <person name="Spackman E."/>
            <person name="Goraichik I."/>
            <person name="Dimitrov K.M."/>
            <person name="Suarez D.L."/>
            <person name="Swayne D.E."/>
        </authorList>
    </citation>
    <scope>NUCLEOTIDE SEQUENCE [LARGE SCALE GENOMIC DNA]</scope>
    <source>
        <strain evidence="3 4">DSM 43828</strain>
    </source>
</reference>
<proteinExistence type="predicted"/>
<dbReference type="Pfam" id="PF12079">
    <property type="entry name" value="DUF3558"/>
    <property type="match status" value="1"/>
</dbReference>
<feature type="chain" id="PRO_5013343268" description="DUF3558 domain-containing protein" evidence="2">
    <location>
        <begin position="25"/>
        <end position="193"/>
    </location>
</feature>
<organism evidence="3 4">
    <name type="scientific">Kibdelosporangium aridum</name>
    <dbReference type="NCBI Taxonomy" id="2030"/>
    <lineage>
        <taxon>Bacteria</taxon>
        <taxon>Bacillati</taxon>
        <taxon>Actinomycetota</taxon>
        <taxon>Actinomycetes</taxon>
        <taxon>Pseudonocardiales</taxon>
        <taxon>Pseudonocardiaceae</taxon>
        <taxon>Kibdelosporangium</taxon>
    </lineage>
</organism>